<dbReference type="EC" id="4.1.3.27" evidence="5 15"/>
<dbReference type="GO" id="GO:0046872">
    <property type="term" value="F:metal ion binding"/>
    <property type="evidence" value="ECO:0007669"/>
    <property type="project" value="UniProtKB-KW"/>
</dbReference>
<dbReference type="RefSeq" id="WP_163242834.1">
    <property type="nucleotide sequence ID" value="NZ_CP082780.1"/>
</dbReference>
<evidence type="ECO:0000256" key="11">
    <source>
        <dbReference type="ARBA" id="ARBA00023141"/>
    </source>
</evidence>
<dbReference type="GO" id="GO:0000162">
    <property type="term" value="P:L-tryptophan biosynthetic process"/>
    <property type="evidence" value="ECO:0007669"/>
    <property type="project" value="UniProtKB-UniPathway"/>
</dbReference>
<evidence type="ECO:0000256" key="3">
    <source>
        <dbReference type="ARBA" id="ARBA00009562"/>
    </source>
</evidence>
<keyword evidence="9 15" id="KW-0822">Tryptophan biosynthesis</keyword>
<evidence type="ECO:0000256" key="15">
    <source>
        <dbReference type="RuleBase" id="RU364045"/>
    </source>
</evidence>
<comment type="cofactor">
    <cofactor evidence="1 15">
        <name>Mg(2+)</name>
        <dbReference type="ChEBI" id="CHEBI:18420"/>
    </cofactor>
</comment>
<evidence type="ECO:0000313" key="19">
    <source>
        <dbReference type="EMBL" id="NEY82426.1"/>
    </source>
</evidence>
<dbReference type="GO" id="GO:0004049">
    <property type="term" value="F:anthranilate synthase activity"/>
    <property type="evidence" value="ECO:0007669"/>
    <property type="project" value="UniProtKB-EC"/>
</dbReference>
<evidence type="ECO:0000256" key="13">
    <source>
        <dbReference type="ARBA" id="ARBA00025634"/>
    </source>
</evidence>
<evidence type="ECO:0000256" key="12">
    <source>
        <dbReference type="ARBA" id="ARBA00023239"/>
    </source>
</evidence>
<accession>A0A6B3W3D4</accession>
<dbReference type="PANTHER" id="PTHR11236">
    <property type="entry name" value="AMINOBENZOATE/ANTHRANILATE SYNTHASE"/>
    <property type="match status" value="1"/>
</dbReference>
<evidence type="ECO:0000256" key="4">
    <source>
        <dbReference type="ARBA" id="ARBA00011575"/>
    </source>
</evidence>
<evidence type="ECO:0000259" key="16">
    <source>
        <dbReference type="Pfam" id="PF00425"/>
    </source>
</evidence>
<sequence length="469" mass="53449">MKLKFIVEEVEGDLLTPIAIYQRISGKKKFLLESSLKHEDSGRFSFIGAEPVFELIANGDICHVFYKDGTTKVMEENPLNCIKKLLPSYKINEPLFPFIGGAVGYIGYDVSHHYLELNNGPQADELKMPDAHLMFFEEMIAFDHLKQKVYVVGIPLVKTTKMEELRARVEKRKKELTKYMTEQKTDKFSISSFQPSTSRSQYMEKVNTVKDYIGQEEVLQVVLSQKLTAFYKGNPLSFYRKLRVANPSPYMFFIDFDCYVLAGSSPESLVKVQHQYMYTNPIAGTRPRGKTQGEDLRLEVELLKDEKELKEHRMLVDLAQSELEQVCERHTINIDQYMKVEKFQHVMHIVSVLSGKLKASFHSIDALASCLPAGTVSGYPKRKAMELINELEETKRGPYSGAVGYVSANGFCDFSIAIRMMIMKDGIAHVQAGAGIVDDSVPKLEYEETMHKLRSLLEVEKPLLRSFSK</sequence>
<dbReference type="Proteomes" id="UP000472971">
    <property type="component" value="Unassembled WGS sequence"/>
</dbReference>
<evidence type="ECO:0000256" key="9">
    <source>
        <dbReference type="ARBA" id="ARBA00022822"/>
    </source>
</evidence>
<keyword evidence="10 15" id="KW-0460">Magnesium</keyword>
<dbReference type="PANTHER" id="PTHR11236:SF48">
    <property type="entry name" value="ISOCHORISMATE SYNTHASE MENF"/>
    <property type="match status" value="1"/>
</dbReference>
<evidence type="ECO:0000259" key="17">
    <source>
        <dbReference type="Pfam" id="PF04715"/>
    </source>
</evidence>
<comment type="similarity">
    <text evidence="3 15">Belongs to the anthranilate synthase component I family.</text>
</comment>
<comment type="caution">
    <text evidence="19">The sequence shown here is derived from an EMBL/GenBank/DDBJ whole genome shotgun (WGS) entry which is preliminary data.</text>
</comment>
<organism evidence="19 20">
    <name type="scientific">Bacillus aquiflavi</name>
    <dbReference type="NCBI Taxonomy" id="2672567"/>
    <lineage>
        <taxon>Bacteria</taxon>
        <taxon>Bacillati</taxon>
        <taxon>Bacillota</taxon>
        <taxon>Bacilli</taxon>
        <taxon>Bacillales</taxon>
        <taxon>Bacillaceae</taxon>
        <taxon>Bacillus</taxon>
    </lineage>
</organism>
<dbReference type="PRINTS" id="PR00095">
    <property type="entry name" value="ANTSNTHASEI"/>
</dbReference>
<dbReference type="Gene3D" id="3.60.120.10">
    <property type="entry name" value="Anthranilate synthase"/>
    <property type="match status" value="1"/>
</dbReference>
<dbReference type="AlphaFoldDB" id="A0A6B3W3D4"/>
<evidence type="ECO:0000256" key="5">
    <source>
        <dbReference type="ARBA" id="ARBA00012266"/>
    </source>
</evidence>
<dbReference type="Pfam" id="PF00425">
    <property type="entry name" value="Chorismate_bind"/>
    <property type="match status" value="1"/>
</dbReference>
<dbReference type="Pfam" id="PF04715">
    <property type="entry name" value="Anth_synt_I_N"/>
    <property type="match status" value="1"/>
</dbReference>
<evidence type="ECO:0000313" key="18">
    <source>
        <dbReference type="EMBL" id="MBA4537151.1"/>
    </source>
</evidence>
<dbReference type="NCBIfam" id="TIGR00564">
    <property type="entry name" value="trpE_most"/>
    <property type="match status" value="1"/>
</dbReference>
<evidence type="ECO:0000256" key="2">
    <source>
        <dbReference type="ARBA" id="ARBA00004873"/>
    </source>
</evidence>
<keyword evidence="12 15" id="KW-0456">Lyase</keyword>
<dbReference type="Proteomes" id="UP000570010">
    <property type="component" value="Unassembled WGS sequence"/>
</dbReference>
<name>A0A6B3W3D4_9BACI</name>
<comment type="catalytic activity">
    <reaction evidence="14 15">
        <text>chorismate + L-glutamine = anthranilate + pyruvate + L-glutamate + H(+)</text>
        <dbReference type="Rhea" id="RHEA:21732"/>
        <dbReference type="ChEBI" id="CHEBI:15361"/>
        <dbReference type="ChEBI" id="CHEBI:15378"/>
        <dbReference type="ChEBI" id="CHEBI:16567"/>
        <dbReference type="ChEBI" id="CHEBI:29748"/>
        <dbReference type="ChEBI" id="CHEBI:29985"/>
        <dbReference type="ChEBI" id="CHEBI:58359"/>
        <dbReference type="EC" id="4.1.3.27"/>
    </reaction>
</comment>
<reference evidence="19 20" key="1">
    <citation type="submission" date="2020-02" db="EMBL/GenBank/DDBJ databases">
        <title>Bacillus aquiflavi sp. nov., isolated from yellow water of strong flavor Chinese baijiu in Yibin region of China.</title>
        <authorList>
            <person name="Xie J."/>
        </authorList>
    </citation>
    <scope>NUCLEOTIDE SEQUENCE [LARGE SCALE GENOMIC DNA]</scope>
    <source>
        <strain evidence="19 20">3H-10</strain>
    </source>
</reference>
<evidence type="ECO:0000256" key="8">
    <source>
        <dbReference type="ARBA" id="ARBA00022723"/>
    </source>
</evidence>
<evidence type="ECO:0000256" key="6">
    <source>
        <dbReference type="ARBA" id="ARBA00020653"/>
    </source>
</evidence>
<dbReference type="InterPro" id="IPR015890">
    <property type="entry name" value="Chorismate_C"/>
</dbReference>
<reference evidence="18 21" key="2">
    <citation type="submission" date="2020-07" db="EMBL/GenBank/DDBJ databases">
        <authorList>
            <person name="Feng H."/>
        </authorList>
    </citation>
    <scope>NUCLEOTIDE SEQUENCE [LARGE SCALE GENOMIC DNA]</scope>
    <source>
        <strain evidence="18">S-12</strain>
        <strain evidence="21">s-12</strain>
    </source>
</reference>
<evidence type="ECO:0000313" key="21">
    <source>
        <dbReference type="Proteomes" id="UP000570010"/>
    </source>
</evidence>
<evidence type="ECO:0000256" key="1">
    <source>
        <dbReference type="ARBA" id="ARBA00001946"/>
    </source>
</evidence>
<dbReference type="InterPro" id="IPR005256">
    <property type="entry name" value="Anth_synth_I_PabB"/>
</dbReference>
<dbReference type="InterPro" id="IPR006805">
    <property type="entry name" value="Anth_synth_I_N"/>
</dbReference>
<dbReference type="UniPathway" id="UPA00035">
    <property type="reaction ID" value="UER00040"/>
</dbReference>
<keyword evidence="20" id="KW-1185">Reference proteome</keyword>
<feature type="domain" description="Anthranilate synthase component I N-terminal" evidence="17">
    <location>
        <begin position="13"/>
        <end position="151"/>
    </location>
</feature>
<evidence type="ECO:0000256" key="10">
    <source>
        <dbReference type="ARBA" id="ARBA00022842"/>
    </source>
</evidence>
<dbReference type="SUPFAM" id="SSF56322">
    <property type="entry name" value="ADC synthase"/>
    <property type="match status" value="1"/>
</dbReference>
<feature type="domain" description="Chorismate-utilising enzyme C-terminal" evidence="16">
    <location>
        <begin position="199"/>
        <end position="452"/>
    </location>
</feature>
<keyword evidence="7 15" id="KW-0028">Amino-acid biosynthesis</keyword>
<proteinExistence type="inferred from homology"/>
<dbReference type="InterPro" id="IPR019999">
    <property type="entry name" value="Anth_synth_I-like"/>
</dbReference>
<dbReference type="EMBL" id="JAAIWN010000034">
    <property type="protein sequence ID" value="NEY82426.1"/>
    <property type="molecule type" value="Genomic_DNA"/>
</dbReference>
<keyword evidence="11 15" id="KW-0057">Aromatic amino acid biosynthesis</keyword>
<protein>
    <recommendedName>
        <fullName evidence="6 15">Anthranilate synthase component 1</fullName>
        <ecNumber evidence="5 15">4.1.3.27</ecNumber>
    </recommendedName>
</protein>
<comment type="function">
    <text evidence="13 15">Part of a heterotetrameric complex that catalyzes the two-step biosynthesis of anthranilate, an intermediate in the biosynthesis of L-tryptophan. In the first step, the glutamine-binding beta subunit (TrpG) of anthranilate synthase (AS) provides the glutamine amidotransferase activity which generates ammonia as a substrate that, along with chorismate, is used in the second step, catalyzed by the large alpha subunit of AS (TrpE) to produce anthranilate. In the absence of TrpG, TrpE can synthesize anthranilate directly from chorismate and high concentrations of ammonia.</text>
</comment>
<dbReference type="EMBL" id="JACEIO010000016">
    <property type="protein sequence ID" value="MBA4537151.1"/>
    <property type="molecule type" value="Genomic_DNA"/>
</dbReference>
<evidence type="ECO:0000313" key="20">
    <source>
        <dbReference type="Proteomes" id="UP000472971"/>
    </source>
</evidence>
<comment type="subunit">
    <text evidence="4 15">Heterotetramer consisting of two non-identical subunits: a beta subunit (TrpG) and a large alpha subunit (TrpE).</text>
</comment>
<dbReference type="InterPro" id="IPR005801">
    <property type="entry name" value="ADC_synthase"/>
</dbReference>
<comment type="pathway">
    <text evidence="2 15">Amino-acid biosynthesis; L-tryptophan biosynthesis; L-tryptophan from chorismate: step 1/5.</text>
</comment>
<evidence type="ECO:0000256" key="7">
    <source>
        <dbReference type="ARBA" id="ARBA00022605"/>
    </source>
</evidence>
<evidence type="ECO:0000256" key="14">
    <source>
        <dbReference type="ARBA" id="ARBA00047683"/>
    </source>
</evidence>
<keyword evidence="8 15" id="KW-0479">Metal-binding</keyword>
<gene>
    <name evidence="15 19" type="primary">trpE</name>
    <name evidence="19" type="ORF">G4D64_13150</name>
    <name evidence="18" type="ORF">H1Z61_08340</name>
</gene>